<dbReference type="AlphaFoldDB" id="A0A1G7QH61"/>
<keyword evidence="4" id="KW-1185">Reference proteome</keyword>
<evidence type="ECO:0000313" key="3">
    <source>
        <dbReference type="EMBL" id="SDF97842.1"/>
    </source>
</evidence>
<gene>
    <name evidence="3" type="ORF">SAMN05660662_4008</name>
</gene>
<dbReference type="Proteomes" id="UP000199406">
    <property type="component" value="Unassembled WGS sequence"/>
</dbReference>
<dbReference type="Pfam" id="PF08044">
    <property type="entry name" value="DUF1707"/>
    <property type="match status" value="1"/>
</dbReference>
<feature type="region of interest" description="Disordered" evidence="1">
    <location>
        <begin position="67"/>
        <end position="86"/>
    </location>
</feature>
<feature type="compositionally biased region" description="Basic and acidic residues" evidence="1">
    <location>
        <begin position="77"/>
        <end position="86"/>
    </location>
</feature>
<dbReference type="InterPro" id="IPR012551">
    <property type="entry name" value="DUF1707_SHOCT-like"/>
</dbReference>
<dbReference type="STRING" id="1550231.SAMN05660662_4008"/>
<sequence>MPEPHLRAADADRTAVATVLGDHMAAGRLTVAEYEERLTRAYAAKTYGELAELTTDLPAGSAVPAVPAGATAAGGETRPDRWHRDWSGAGAGEWRSWASTAAIVIAIWATTSLASWEFLYFWPIWVIGPWGAILLVQSLTGGDDEDGAEDGTGPQALPGR</sequence>
<organism evidence="3 4">
    <name type="scientific">Blastococcus aurantiacus</name>
    <dbReference type="NCBI Taxonomy" id="1550231"/>
    <lineage>
        <taxon>Bacteria</taxon>
        <taxon>Bacillati</taxon>
        <taxon>Actinomycetota</taxon>
        <taxon>Actinomycetes</taxon>
        <taxon>Geodermatophilales</taxon>
        <taxon>Geodermatophilaceae</taxon>
        <taxon>Blastococcus</taxon>
    </lineage>
</organism>
<dbReference type="OrthoDB" id="3748531at2"/>
<dbReference type="RefSeq" id="WP_091770607.1">
    <property type="nucleotide sequence ID" value="NZ_FNBT01000009.1"/>
</dbReference>
<evidence type="ECO:0000259" key="2">
    <source>
        <dbReference type="Pfam" id="PF08044"/>
    </source>
</evidence>
<dbReference type="PANTHER" id="PTHR40763:SF4">
    <property type="entry name" value="DUF1707 DOMAIN-CONTAINING PROTEIN"/>
    <property type="match status" value="1"/>
</dbReference>
<dbReference type="EMBL" id="FNBT01000009">
    <property type="protein sequence ID" value="SDF97842.1"/>
    <property type="molecule type" value="Genomic_DNA"/>
</dbReference>
<dbReference type="PANTHER" id="PTHR40763">
    <property type="entry name" value="MEMBRANE PROTEIN-RELATED"/>
    <property type="match status" value="1"/>
</dbReference>
<reference evidence="4" key="1">
    <citation type="submission" date="2016-10" db="EMBL/GenBank/DDBJ databases">
        <authorList>
            <person name="Varghese N."/>
            <person name="Submissions S."/>
        </authorList>
    </citation>
    <scope>NUCLEOTIDE SEQUENCE [LARGE SCALE GENOMIC DNA]</scope>
    <source>
        <strain evidence="4">DSM 44268</strain>
    </source>
</reference>
<accession>A0A1G7QH61</accession>
<protein>
    <recommendedName>
        <fullName evidence="2">DUF1707 domain-containing protein</fullName>
    </recommendedName>
</protein>
<evidence type="ECO:0000256" key="1">
    <source>
        <dbReference type="SAM" id="MobiDB-lite"/>
    </source>
</evidence>
<name>A0A1G7QH61_9ACTN</name>
<proteinExistence type="predicted"/>
<feature type="domain" description="DUF1707" evidence="2">
    <location>
        <begin position="6"/>
        <end position="58"/>
    </location>
</feature>
<evidence type="ECO:0000313" key="4">
    <source>
        <dbReference type="Proteomes" id="UP000199406"/>
    </source>
</evidence>